<evidence type="ECO:0000313" key="2">
    <source>
        <dbReference type="EMBL" id="SKC24083.1"/>
    </source>
</evidence>
<dbReference type="RefSeq" id="WP_079559032.1">
    <property type="nucleotide sequence ID" value="NZ_CP021904.1"/>
</dbReference>
<proteinExistence type="predicted"/>
<reference evidence="2 3" key="1">
    <citation type="submission" date="2017-02" db="EMBL/GenBank/DDBJ databases">
        <authorList>
            <person name="Peterson S.W."/>
        </authorList>
    </citation>
    <scope>NUCLEOTIDE SEQUENCE [LARGE SCALE GENOMIC DNA]</scope>
    <source>
        <strain evidence="2 3">DSM 24412</strain>
    </source>
</reference>
<dbReference type="Gene3D" id="3.30.70.1290">
    <property type="entry name" value="Transposase IS200-like"/>
    <property type="match status" value="1"/>
</dbReference>
<name>A0A1T5HTS8_9BACT</name>
<dbReference type="STRING" id="889453.SAMN03080601_03375"/>
<dbReference type="GO" id="GO:0006313">
    <property type="term" value="P:DNA transposition"/>
    <property type="evidence" value="ECO:0007669"/>
    <property type="project" value="InterPro"/>
</dbReference>
<protein>
    <submittedName>
        <fullName evidence="2">Putative transposase</fullName>
    </submittedName>
</protein>
<dbReference type="InterPro" id="IPR002686">
    <property type="entry name" value="Transposase_17"/>
</dbReference>
<keyword evidence="3" id="KW-1185">Reference proteome</keyword>
<dbReference type="AlphaFoldDB" id="A0A1T5HTS8"/>
<dbReference type="PANTHER" id="PTHR34322">
    <property type="entry name" value="TRANSPOSASE, Y1_TNP DOMAIN-CONTAINING"/>
    <property type="match status" value="1"/>
</dbReference>
<dbReference type="SMART" id="SM01321">
    <property type="entry name" value="Y1_Tnp"/>
    <property type="match status" value="1"/>
</dbReference>
<dbReference type="PANTHER" id="PTHR34322:SF2">
    <property type="entry name" value="TRANSPOSASE IS200-LIKE DOMAIN-CONTAINING PROTEIN"/>
    <property type="match status" value="1"/>
</dbReference>
<evidence type="ECO:0000259" key="1">
    <source>
        <dbReference type="SMART" id="SM01321"/>
    </source>
</evidence>
<dbReference type="OrthoDB" id="9788881at2"/>
<gene>
    <name evidence="2" type="ORF">SAMN03080601_03375</name>
</gene>
<dbReference type="InterPro" id="IPR036515">
    <property type="entry name" value="Transposase_17_sf"/>
</dbReference>
<sequence>MYFEPNHCYHIYNQGNNRQKIFFNRDNYLYFLNKIRQHILPYADILAWCLMPNHFHLMVRVNFVELETNNEQRNPDTTHPMTSSHRMSSNKSVSINQSIAIMLRSYTRAINKSRNMTGSLFRAKTKAECLTKQNGITPSFFNSNQGTLIFTPGQLPDYLQTCFNYIHKNPVRANLAKEIADWEFSSAPDYYGIRQGSLINKTLASELNIRFLGE</sequence>
<dbReference type="GO" id="GO:0003677">
    <property type="term" value="F:DNA binding"/>
    <property type="evidence" value="ECO:0007669"/>
    <property type="project" value="InterPro"/>
</dbReference>
<dbReference type="EMBL" id="FUYV01000029">
    <property type="protein sequence ID" value="SKC24083.1"/>
    <property type="molecule type" value="Genomic_DNA"/>
</dbReference>
<dbReference type="SUPFAM" id="SSF143422">
    <property type="entry name" value="Transposase IS200-like"/>
    <property type="match status" value="1"/>
</dbReference>
<dbReference type="GO" id="GO:0004803">
    <property type="term" value="F:transposase activity"/>
    <property type="evidence" value="ECO:0007669"/>
    <property type="project" value="InterPro"/>
</dbReference>
<feature type="domain" description="Transposase IS200-like" evidence="1">
    <location>
        <begin position="4"/>
        <end position="169"/>
    </location>
</feature>
<dbReference type="Proteomes" id="UP000191055">
    <property type="component" value="Unassembled WGS sequence"/>
</dbReference>
<organism evidence="2 3">
    <name type="scientific">Alkalitalea saponilacus</name>
    <dbReference type="NCBI Taxonomy" id="889453"/>
    <lineage>
        <taxon>Bacteria</taxon>
        <taxon>Pseudomonadati</taxon>
        <taxon>Bacteroidota</taxon>
        <taxon>Bacteroidia</taxon>
        <taxon>Marinilabiliales</taxon>
        <taxon>Marinilabiliaceae</taxon>
        <taxon>Alkalitalea</taxon>
    </lineage>
</organism>
<accession>A0A1T5HTS8</accession>
<evidence type="ECO:0000313" key="3">
    <source>
        <dbReference type="Proteomes" id="UP000191055"/>
    </source>
</evidence>